<dbReference type="PROSITE" id="PS50206">
    <property type="entry name" value="RHODANESE_3"/>
    <property type="match status" value="1"/>
</dbReference>
<dbReference type="Proteomes" id="UP000095601">
    <property type="component" value="Unassembled WGS sequence"/>
</dbReference>
<dbReference type="RefSeq" id="WP_069796535.1">
    <property type="nucleotide sequence ID" value="NZ_FNJE01000002.1"/>
</dbReference>
<dbReference type="CDD" id="cd00158">
    <property type="entry name" value="RHOD"/>
    <property type="match status" value="1"/>
</dbReference>
<dbReference type="InterPro" id="IPR050229">
    <property type="entry name" value="GlpE_sulfurtransferase"/>
</dbReference>
<comment type="caution">
    <text evidence="2">The sequence shown here is derived from an EMBL/GenBank/DDBJ whole genome shotgun (WGS) entry which is preliminary data.</text>
</comment>
<dbReference type="KEGG" id="cnr:EB819_06015"/>
<dbReference type="PANTHER" id="PTHR43031:SF17">
    <property type="entry name" value="SULFURTRANSFERASE YTWF-RELATED"/>
    <property type="match status" value="1"/>
</dbReference>
<dbReference type="PANTHER" id="PTHR43031">
    <property type="entry name" value="FAD-DEPENDENT OXIDOREDUCTASE"/>
    <property type="match status" value="1"/>
</dbReference>
<dbReference type="STRING" id="237258.SAMN04489756_102142"/>
<organism evidence="2 3">
    <name type="scientific">Cloacibacterium normanense</name>
    <dbReference type="NCBI Taxonomy" id="237258"/>
    <lineage>
        <taxon>Bacteria</taxon>
        <taxon>Pseudomonadati</taxon>
        <taxon>Bacteroidota</taxon>
        <taxon>Flavobacteriia</taxon>
        <taxon>Flavobacteriales</taxon>
        <taxon>Weeksellaceae</taxon>
    </lineage>
</organism>
<sequence length="121" mass="14013">MKSICPNTFQTMINDTIQLVDVRERYEFELYKINLPIVENIPFSEIEEQLTNFDADKKIVLVCNNSVRSKSVAKYLEDRDFNQIYYLEGGLVKWQQNNLPLLGNPPEIISHSLSITGECLN</sequence>
<keyword evidence="3" id="KW-1185">Reference proteome</keyword>
<dbReference type="OrthoDB" id="9808735at2"/>
<dbReference type="Gene3D" id="3.40.250.10">
    <property type="entry name" value="Rhodanese-like domain"/>
    <property type="match status" value="1"/>
</dbReference>
<protein>
    <submittedName>
        <fullName evidence="2">Rhodanese-like domain protein</fullName>
    </submittedName>
</protein>
<dbReference type="SMART" id="SM00450">
    <property type="entry name" value="RHOD"/>
    <property type="match status" value="1"/>
</dbReference>
<dbReference type="EMBL" id="MKGI01000005">
    <property type="protein sequence ID" value="OEL12323.1"/>
    <property type="molecule type" value="Genomic_DNA"/>
</dbReference>
<dbReference type="AlphaFoldDB" id="A0A1E5UHF5"/>
<gene>
    <name evidence="2" type="ORF">BHF72_1077</name>
</gene>
<evidence type="ECO:0000313" key="2">
    <source>
        <dbReference type="EMBL" id="OEL12323.1"/>
    </source>
</evidence>
<name>A0A1E5UHF5_9FLAO</name>
<dbReference type="SUPFAM" id="SSF52821">
    <property type="entry name" value="Rhodanese/Cell cycle control phosphatase"/>
    <property type="match status" value="1"/>
</dbReference>
<reference evidence="2 3" key="1">
    <citation type="submission" date="2016-09" db="EMBL/GenBank/DDBJ databases">
        <authorList>
            <person name="Capua I."/>
            <person name="De Benedictis P."/>
            <person name="Joannis T."/>
            <person name="Lombin L.H."/>
            <person name="Cattoli G."/>
        </authorList>
    </citation>
    <scope>NUCLEOTIDE SEQUENCE [LARGE SCALE GENOMIC DNA]</scope>
    <source>
        <strain evidence="2 3">NRS-1</strain>
    </source>
</reference>
<evidence type="ECO:0000313" key="3">
    <source>
        <dbReference type="Proteomes" id="UP000095601"/>
    </source>
</evidence>
<dbReference type="InterPro" id="IPR001763">
    <property type="entry name" value="Rhodanese-like_dom"/>
</dbReference>
<dbReference type="InterPro" id="IPR036873">
    <property type="entry name" value="Rhodanese-like_dom_sf"/>
</dbReference>
<dbReference type="Pfam" id="PF00581">
    <property type="entry name" value="Rhodanese"/>
    <property type="match status" value="1"/>
</dbReference>
<evidence type="ECO:0000259" key="1">
    <source>
        <dbReference type="PROSITE" id="PS50206"/>
    </source>
</evidence>
<accession>A0A1E5UHF5</accession>
<proteinExistence type="predicted"/>
<feature type="domain" description="Rhodanese" evidence="1">
    <location>
        <begin position="13"/>
        <end position="103"/>
    </location>
</feature>